<organism evidence="2 3">
    <name type="scientific">Porites lobata</name>
    <dbReference type="NCBI Taxonomy" id="104759"/>
    <lineage>
        <taxon>Eukaryota</taxon>
        <taxon>Metazoa</taxon>
        <taxon>Cnidaria</taxon>
        <taxon>Anthozoa</taxon>
        <taxon>Hexacorallia</taxon>
        <taxon>Scleractinia</taxon>
        <taxon>Fungiina</taxon>
        <taxon>Poritidae</taxon>
        <taxon>Porites</taxon>
    </lineage>
</organism>
<feature type="compositionally biased region" description="Acidic residues" evidence="1">
    <location>
        <begin position="104"/>
        <end position="120"/>
    </location>
</feature>
<feature type="non-terminal residue" evidence="2">
    <location>
        <position position="1"/>
    </location>
</feature>
<name>A0ABN8RC78_9CNID</name>
<feature type="region of interest" description="Disordered" evidence="1">
    <location>
        <begin position="336"/>
        <end position="360"/>
    </location>
</feature>
<feature type="region of interest" description="Disordered" evidence="1">
    <location>
        <begin position="88"/>
        <end position="152"/>
    </location>
</feature>
<keyword evidence="3" id="KW-1185">Reference proteome</keyword>
<comment type="caution">
    <text evidence="2">The sequence shown here is derived from an EMBL/GenBank/DDBJ whole genome shotgun (WGS) entry which is preliminary data.</text>
</comment>
<accession>A0ABN8RC78</accession>
<sequence>GTSANDLHFHAFLLEGVARWNRDREVAAVTEANSALTYDSALTSAVNKLSENVLGKKPFGNFRGPNKYTGELTGVEYLYAQTGQVLQRASSDKDNETSLQVPDGDYEDEGFQDVTTDSEDPTVAYTGNHPVPETVTEPTGDSGEDDSVGPRNIPGYDRVTALADFLVNLRDCNGALSNQEASQLVALWKNMSEYDRKPITFNPRHQPQLTQGRFKAAKKSTVVPGASSTKRCFLGQNSGPASWPDCNRYMEAVIIKLTHIFPSPVRRGGNTTLRWTLIGNAYKKIREAVLNNAYVMQQTGIQLAEINQRTLIQWYNKRSRKQEEDVLKQGINLPAPVASTNTTLPQPRERPESLNTGVNQEKHTFDLPVNTAGQASVRRVIRPSVLPKLPQLPSANVMVVSPSGPVTATPVAIAVPAVPIPASTQSYRKRKEEEAKASAVPLKKYRPRTGASQCSKCQKDRTSATGHHQYFGNWFCPQTATETYEGWRARLQTEKEYKKKT</sequence>
<dbReference type="Proteomes" id="UP001159405">
    <property type="component" value="Unassembled WGS sequence"/>
</dbReference>
<reference evidence="2 3" key="1">
    <citation type="submission" date="2022-05" db="EMBL/GenBank/DDBJ databases">
        <authorList>
            <consortium name="Genoscope - CEA"/>
            <person name="William W."/>
        </authorList>
    </citation>
    <scope>NUCLEOTIDE SEQUENCE [LARGE SCALE GENOMIC DNA]</scope>
</reference>
<evidence type="ECO:0000313" key="3">
    <source>
        <dbReference type="Proteomes" id="UP001159405"/>
    </source>
</evidence>
<dbReference type="PANTHER" id="PTHR47773:SF1">
    <property type="entry name" value="C2H2-TYPE DOMAIN-CONTAINING PROTEIN"/>
    <property type="match status" value="1"/>
</dbReference>
<gene>
    <name evidence="2" type="ORF">PLOB_00018374</name>
</gene>
<dbReference type="PANTHER" id="PTHR47773">
    <property type="entry name" value="SI:DKEY-9I5.2-RELATED"/>
    <property type="match status" value="1"/>
</dbReference>
<evidence type="ECO:0000256" key="1">
    <source>
        <dbReference type="SAM" id="MobiDB-lite"/>
    </source>
</evidence>
<protein>
    <submittedName>
        <fullName evidence="2">Uncharacterized protein</fullName>
    </submittedName>
</protein>
<dbReference type="EMBL" id="CALNXK010000215">
    <property type="protein sequence ID" value="CAH3176607.1"/>
    <property type="molecule type" value="Genomic_DNA"/>
</dbReference>
<evidence type="ECO:0000313" key="2">
    <source>
        <dbReference type="EMBL" id="CAH3176607.1"/>
    </source>
</evidence>
<proteinExistence type="predicted"/>